<comment type="caution">
    <text evidence="1">The sequence shown here is derived from an EMBL/GenBank/DDBJ whole genome shotgun (WGS) entry which is preliminary data.</text>
</comment>
<name>A0A931FCS3_9ENTE</name>
<dbReference type="AlphaFoldDB" id="A0A931FCS3"/>
<evidence type="ECO:0000313" key="2">
    <source>
        <dbReference type="Proteomes" id="UP000637757"/>
    </source>
</evidence>
<gene>
    <name evidence="1" type="ORF">IC227_06465</name>
</gene>
<evidence type="ECO:0000313" key="1">
    <source>
        <dbReference type="EMBL" id="MBF8808036.1"/>
    </source>
</evidence>
<reference evidence="1" key="1">
    <citation type="submission" date="2020-09" db="EMBL/GenBank/DDBJ databases">
        <title>Genomic insights into the novelty and pathogenicity of a unique biofilm-forming Enterococcus sp. bacteria (Enterococcus lacertideformus) identified in reptiles.</title>
        <authorList>
            <person name="Agius J.E."/>
            <person name="Phalen D.N."/>
            <person name="Rose K."/>
            <person name="Eden J.-S."/>
        </authorList>
    </citation>
    <scope>NUCLEOTIDE SEQUENCE</scope>
    <source>
        <strain evidence="1">PHRS 0518</strain>
    </source>
</reference>
<proteinExistence type="predicted"/>
<protein>
    <submittedName>
        <fullName evidence="1">Uncharacterized protein</fullName>
    </submittedName>
</protein>
<dbReference type="Proteomes" id="UP000637757">
    <property type="component" value="Unassembled WGS sequence"/>
</dbReference>
<accession>A0A931FCS3</accession>
<organism evidence="1 2">
    <name type="scientific">Enterococcus lacertideformus</name>
    <dbReference type="NCBI Taxonomy" id="2771493"/>
    <lineage>
        <taxon>Bacteria</taxon>
        <taxon>Bacillati</taxon>
        <taxon>Bacillota</taxon>
        <taxon>Bacilli</taxon>
        <taxon>Lactobacillales</taxon>
        <taxon>Enterococcaceae</taxon>
        <taxon>Enterococcus</taxon>
    </lineage>
</organism>
<sequence length="55" mass="6400">MPGNEDYDILKSVNVYSQRLEKNQDDLILDNLMLQKEIDSAKICLNFGRINNKKT</sequence>
<dbReference type="EMBL" id="JADAKE010000016">
    <property type="protein sequence ID" value="MBF8808036.1"/>
    <property type="molecule type" value="Genomic_DNA"/>
</dbReference>
<keyword evidence="2" id="KW-1185">Reference proteome</keyword>